<dbReference type="InterPro" id="IPR038765">
    <property type="entry name" value="Papain-like_cys_pep_sf"/>
</dbReference>
<proteinExistence type="predicted"/>
<protein>
    <recommendedName>
        <fullName evidence="3">OTU domain-containing protein</fullName>
    </recommendedName>
</protein>
<reference evidence="1 2" key="1">
    <citation type="journal article" date="2018" name="Sci. Rep.">
        <title>Genomic signatures of local adaptation to the degree of environmental predictability in rotifers.</title>
        <authorList>
            <person name="Franch-Gras L."/>
            <person name="Hahn C."/>
            <person name="Garcia-Roger E.M."/>
            <person name="Carmona M.J."/>
            <person name="Serra M."/>
            <person name="Gomez A."/>
        </authorList>
    </citation>
    <scope>NUCLEOTIDE SEQUENCE [LARGE SCALE GENOMIC DNA]</scope>
    <source>
        <strain evidence="1">HYR1</strain>
    </source>
</reference>
<dbReference type="AlphaFoldDB" id="A0A3M7P7J7"/>
<dbReference type="SUPFAM" id="SSF54001">
    <property type="entry name" value="Cysteine proteinases"/>
    <property type="match status" value="1"/>
</dbReference>
<dbReference type="Proteomes" id="UP000276133">
    <property type="component" value="Unassembled WGS sequence"/>
</dbReference>
<dbReference type="OrthoDB" id="6160306at2759"/>
<evidence type="ECO:0008006" key="3">
    <source>
        <dbReference type="Google" id="ProtNLM"/>
    </source>
</evidence>
<sequence length="227" mass="26734">MNEFKNISLSNNPVENYFGVIKKRILEKKSLSQCGKVKEEPLPVKKNRENHSITIDRTDDALNLNEMKAMYDFITKENHNADILKHYLIEKKSLRSINGQTIETFQPYSQKIELFELRNFIPISARPDGNCFYRAISYCLFGSENFYYIFKIGSLFILIEYQNLFEDILQRHYYKEPFVEIFFKSARKNEWAMSINILAANGTILSFGLNNETLVPFPEIFNVSFRF</sequence>
<organism evidence="1 2">
    <name type="scientific">Brachionus plicatilis</name>
    <name type="common">Marine rotifer</name>
    <name type="synonym">Brachionus muelleri</name>
    <dbReference type="NCBI Taxonomy" id="10195"/>
    <lineage>
        <taxon>Eukaryota</taxon>
        <taxon>Metazoa</taxon>
        <taxon>Spiralia</taxon>
        <taxon>Gnathifera</taxon>
        <taxon>Rotifera</taxon>
        <taxon>Eurotatoria</taxon>
        <taxon>Monogononta</taxon>
        <taxon>Pseudotrocha</taxon>
        <taxon>Ploima</taxon>
        <taxon>Brachionidae</taxon>
        <taxon>Brachionus</taxon>
    </lineage>
</organism>
<evidence type="ECO:0000313" key="1">
    <source>
        <dbReference type="EMBL" id="RMZ95022.1"/>
    </source>
</evidence>
<evidence type="ECO:0000313" key="2">
    <source>
        <dbReference type="Proteomes" id="UP000276133"/>
    </source>
</evidence>
<keyword evidence="2" id="KW-1185">Reference proteome</keyword>
<name>A0A3M7P7J7_BRAPC</name>
<dbReference type="Gene3D" id="3.90.70.80">
    <property type="match status" value="1"/>
</dbReference>
<gene>
    <name evidence="1" type="ORF">BpHYR1_004493</name>
</gene>
<comment type="caution">
    <text evidence="1">The sequence shown here is derived from an EMBL/GenBank/DDBJ whole genome shotgun (WGS) entry which is preliminary data.</text>
</comment>
<accession>A0A3M7P7J7</accession>
<dbReference type="EMBL" id="REGN01012649">
    <property type="protein sequence ID" value="RMZ95022.1"/>
    <property type="molecule type" value="Genomic_DNA"/>
</dbReference>